<organism evidence="2 3">
    <name type="scientific">Litorilituus lipolyticus</name>
    <dbReference type="NCBI Taxonomy" id="2491017"/>
    <lineage>
        <taxon>Bacteria</taxon>
        <taxon>Pseudomonadati</taxon>
        <taxon>Pseudomonadota</taxon>
        <taxon>Gammaproteobacteria</taxon>
        <taxon>Alteromonadales</taxon>
        <taxon>Colwelliaceae</taxon>
        <taxon>Litorilituus</taxon>
    </lineage>
</organism>
<sequence length="236" mass="26202">MFTKVNPDKKISYLMCFLVMLLATTSLEVMAHGVDESTRNFLLNNTGVQIIPFIYIGAKHMVTGYDHLLFLVGVLFFLHKSRDVLLYVSMFTLGHSLTLMTGVLANIQVNAYLIDAIIGLSVIYKGFDNLGGFKHFFGKQPNPKQAVLIFGLFHGFGLATKIQEFQLPSDGLAVNLLSFNLGVELGQFLALMFILLAINVWRQFDSFNKFATATNTALMSAGFMLVGMQLTGYFVS</sequence>
<accession>A0A502L8Q3</accession>
<reference evidence="2 3" key="1">
    <citation type="submission" date="2019-01" db="EMBL/GenBank/DDBJ databases">
        <title>Litorilituus lipolytica sp. nov., isolated from intertidal sand of the Yellow Sea in China.</title>
        <authorList>
            <person name="Liu A."/>
        </authorList>
    </citation>
    <scope>NUCLEOTIDE SEQUENCE [LARGE SCALE GENOMIC DNA]</scope>
    <source>
        <strain evidence="2 3">RZ04</strain>
    </source>
</reference>
<feature type="transmembrane region" description="Helical" evidence="1">
    <location>
        <begin position="111"/>
        <end position="127"/>
    </location>
</feature>
<proteinExistence type="predicted"/>
<evidence type="ECO:0000313" key="2">
    <source>
        <dbReference type="EMBL" id="TPH19279.1"/>
    </source>
</evidence>
<keyword evidence="1" id="KW-0812">Transmembrane</keyword>
<feature type="transmembrane region" description="Helical" evidence="1">
    <location>
        <begin position="147"/>
        <end position="165"/>
    </location>
</feature>
<gene>
    <name evidence="2" type="ORF">EPA86_00705</name>
</gene>
<keyword evidence="1" id="KW-0472">Membrane</keyword>
<feature type="transmembrane region" description="Helical" evidence="1">
    <location>
        <begin position="84"/>
        <end position="105"/>
    </location>
</feature>
<dbReference type="EMBL" id="SAWY01000001">
    <property type="protein sequence ID" value="TPH19279.1"/>
    <property type="molecule type" value="Genomic_DNA"/>
</dbReference>
<comment type="caution">
    <text evidence="2">The sequence shown here is derived from an EMBL/GenBank/DDBJ whole genome shotgun (WGS) entry which is preliminary data.</text>
</comment>
<keyword evidence="3" id="KW-1185">Reference proteome</keyword>
<dbReference type="InterPro" id="IPR032809">
    <property type="entry name" value="Put_HupE_UreJ"/>
</dbReference>
<dbReference type="AlphaFoldDB" id="A0A502L8Q3"/>
<name>A0A502L8Q3_9GAMM</name>
<feature type="transmembrane region" description="Helical" evidence="1">
    <location>
        <begin position="12"/>
        <end position="33"/>
    </location>
</feature>
<dbReference type="Pfam" id="PF13795">
    <property type="entry name" value="HupE_UreJ_2"/>
    <property type="match status" value="1"/>
</dbReference>
<evidence type="ECO:0000256" key="1">
    <source>
        <dbReference type="SAM" id="Phobius"/>
    </source>
</evidence>
<protein>
    <submittedName>
        <fullName evidence="2">HupE/UreJ family protein</fullName>
    </submittedName>
</protein>
<evidence type="ECO:0000313" key="3">
    <source>
        <dbReference type="Proteomes" id="UP000315303"/>
    </source>
</evidence>
<feature type="transmembrane region" description="Helical" evidence="1">
    <location>
        <begin position="216"/>
        <end position="235"/>
    </location>
</feature>
<dbReference type="Proteomes" id="UP000315303">
    <property type="component" value="Unassembled WGS sequence"/>
</dbReference>
<feature type="transmembrane region" description="Helical" evidence="1">
    <location>
        <begin position="53"/>
        <end position="77"/>
    </location>
</feature>
<feature type="transmembrane region" description="Helical" evidence="1">
    <location>
        <begin position="185"/>
        <end position="204"/>
    </location>
</feature>
<dbReference type="OrthoDB" id="9808870at2"/>
<keyword evidence="1" id="KW-1133">Transmembrane helix</keyword>